<proteinExistence type="predicted"/>
<organism evidence="3 4">
    <name type="scientific">Thermonema lapsum</name>
    <dbReference type="NCBI Taxonomy" id="28195"/>
    <lineage>
        <taxon>Bacteria</taxon>
        <taxon>Pseudomonadati</taxon>
        <taxon>Bacteroidota</taxon>
        <taxon>Cytophagia</taxon>
        <taxon>Cytophagales</taxon>
        <taxon>Thermonemataceae</taxon>
        <taxon>Thermonema</taxon>
    </lineage>
</organism>
<feature type="domain" description="Secretion system C-terminal sorting" evidence="2">
    <location>
        <begin position="839"/>
        <end position="906"/>
    </location>
</feature>
<dbReference type="RefSeq" id="WP_166918141.1">
    <property type="nucleotide sequence ID" value="NZ_JAASRN010000001.1"/>
</dbReference>
<keyword evidence="4" id="KW-1185">Reference proteome</keyword>
<dbReference type="Gene3D" id="2.60.40.2030">
    <property type="match status" value="1"/>
</dbReference>
<name>A0A846MN51_9BACT</name>
<feature type="signal peptide" evidence="1">
    <location>
        <begin position="1"/>
        <end position="24"/>
    </location>
</feature>
<evidence type="ECO:0000256" key="1">
    <source>
        <dbReference type="SAM" id="SignalP"/>
    </source>
</evidence>
<keyword evidence="1" id="KW-0732">Signal</keyword>
<gene>
    <name evidence="3" type="ORF">FHS56_000326</name>
</gene>
<dbReference type="Proteomes" id="UP000537126">
    <property type="component" value="Unassembled WGS sequence"/>
</dbReference>
<reference evidence="3 4" key="1">
    <citation type="submission" date="2020-03" db="EMBL/GenBank/DDBJ databases">
        <title>Genomic Encyclopedia of Type Strains, Phase IV (KMG-IV): sequencing the most valuable type-strain genomes for metagenomic binning, comparative biology and taxonomic classification.</title>
        <authorList>
            <person name="Goeker M."/>
        </authorList>
    </citation>
    <scope>NUCLEOTIDE SEQUENCE [LARGE SCALE GENOMIC DNA]</scope>
    <source>
        <strain evidence="3 4">DSM 5718</strain>
    </source>
</reference>
<dbReference type="SUPFAM" id="SSF141072">
    <property type="entry name" value="CalX-like"/>
    <property type="match status" value="1"/>
</dbReference>
<comment type="caution">
    <text evidence="3">The sequence shown here is derived from an EMBL/GenBank/DDBJ whole genome shotgun (WGS) entry which is preliminary data.</text>
</comment>
<dbReference type="InterPro" id="IPR026444">
    <property type="entry name" value="Secre_tail"/>
</dbReference>
<evidence type="ECO:0000259" key="2">
    <source>
        <dbReference type="Pfam" id="PF18962"/>
    </source>
</evidence>
<dbReference type="NCBIfam" id="TIGR04183">
    <property type="entry name" value="Por_Secre_tail"/>
    <property type="match status" value="1"/>
</dbReference>
<accession>A0A846MN51</accession>
<dbReference type="AlphaFoldDB" id="A0A846MN51"/>
<protein>
    <recommendedName>
        <fullName evidence="2">Secretion system C-terminal sorting domain-containing protein</fullName>
    </recommendedName>
</protein>
<dbReference type="InterPro" id="IPR038081">
    <property type="entry name" value="CalX-like_sf"/>
</dbReference>
<dbReference type="Pfam" id="PF18962">
    <property type="entry name" value="Por_Secre_tail"/>
    <property type="match status" value="1"/>
</dbReference>
<evidence type="ECO:0000313" key="4">
    <source>
        <dbReference type="Proteomes" id="UP000537126"/>
    </source>
</evidence>
<dbReference type="NCBIfam" id="NF038128">
    <property type="entry name" value="choice_anch_J"/>
    <property type="match status" value="1"/>
</dbReference>
<sequence>MKRQSLRFFLWALFVLSTIGQAHAQNFTEDFTGCNNLNSFSAYNVLGAQTWGCTTFGQTGDGVQMNGYAGGAPQDNEDWLLSPALNTSASSTLSFAYRTKFSGPDLVVKISTNYSGGAPSSATWTDLVTLPSNNSDTWVTQSPIDISAYASTNTVIAFVYTSSTSGGAARWTIDNFVVTNASVTLPTLTTSVSSLPSFGQVNNGQVSASQSYTLSGSGLTGNVIITAPANFQVSLDNTNFSSSITLVAGTDFTLPTLNATTIYVRFAPSSGTDGVKSGNITHSSAGATTVNVAVSGEERGNIVQVANLAELRSKNADNSTIYEVMGEVVLTYKQTFRNQKFVQDNTAAVLIDDNGGIITTSYNVGDGITGLKGRLNVFGGMLQFVPVADPGPATSTGNPIVPTNITMNDFINNFEQYEARVVRINEQVTFTTLGNFANGQVYNFTNGTLTGRFRTTFFNENYIGQPVPSTPVIITGILNERSDGKYITARNSADFEIVAPYVYYATVSGTVLEGKTKTLRINFSEPAAAASTVKVTLGGTAAVGVSTTPAANAGVVSLSVNAGDTYVEFNVLAVNNSNNDGDRIATFTITSATGGLKLDTGKDIVYTLTIADDELQVREIAEVQTLDNMGVSIFDGATVEVRGVVHGININRVSATSLQFALIDTRPLAGLQVFYNGATNLGYTVAEGDSLHVQGVVDNINGMTVVVPSSIQKKGTAATMTPVELSAASLLEERYESQLVRLNKLRVVSGWGEVVSGKDYWAVVVTDGNRDYVMRIDNDSDLFGTEAPTYTFSLTGLVMQDDPTAPYDEGYQIMPRRAADLEVDPATAVDAAFSAQVKVYPNPTSGNWTVDNLRGAWEWSLFNLQGKRIAGGTAEGTTHMQMNLPAGAYFLQIRQNERVAVKKLLVE</sequence>
<evidence type="ECO:0000313" key="3">
    <source>
        <dbReference type="EMBL" id="NIK72840.1"/>
    </source>
</evidence>
<dbReference type="EMBL" id="JAASRN010000001">
    <property type="protein sequence ID" value="NIK72840.1"/>
    <property type="molecule type" value="Genomic_DNA"/>
</dbReference>
<dbReference type="Gene3D" id="2.60.120.200">
    <property type="match status" value="1"/>
</dbReference>
<feature type="chain" id="PRO_5032349691" description="Secretion system C-terminal sorting domain-containing protein" evidence="1">
    <location>
        <begin position="25"/>
        <end position="907"/>
    </location>
</feature>